<dbReference type="EMBL" id="JRFU01000040">
    <property type="protein sequence ID" value="PWE87461.1"/>
    <property type="molecule type" value="Genomic_DNA"/>
</dbReference>
<accession>A0A2V1JW59</accession>
<feature type="transmembrane region" description="Helical" evidence="1">
    <location>
        <begin position="16"/>
        <end position="36"/>
    </location>
</feature>
<dbReference type="PANTHER" id="PTHR40076:SF1">
    <property type="entry name" value="MEMBRANE PROTEIN"/>
    <property type="match status" value="1"/>
</dbReference>
<dbReference type="Proteomes" id="UP000245288">
    <property type="component" value="Unassembled WGS sequence"/>
</dbReference>
<feature type="transmembrane region" description="Helical" evidence="1">
    <location>
        <begin position="111"/>
        <end position="133"/>
    </location>
</feature>
<dbReference type="PANTHER" id="PTHR40076">
    <property type="entry name" value="MEMBRANE PROTEIN-RELATED"/>
    <property type="match status" value="1"/>
</dbReference>
<evidence type="ECO:0000256" key="1">
    <source>
        <dbReference type="SAM" id="Phobius"/>
    </source>
</evidence>
<keyword evidence="1" id="KW-1133">Transmembrane helix</keyword>
<feature type="transmembrane region" description="Helical" evidence="1">
    <location>
        <begin position="197"/>
        <end position="223"/>
    </location>
</feature>
<dbReference type="Pfam" id="PF06161">
    <property type="entry name" value="DUF975"/>
    <property type="match status" value="1"/>
</dbReference>
<keyword evidence="3" id="KW-1185">Reference proteome</keyword>
<sequence>MKSFADLKANARAALLGRYSTLIGAGLISWLISALLETPFSRMLQEGVYYTRFIRIIWGYTGMVFVSLVGALFTIGTMYMHVKAAKNNRPVLADLLFPFKNRPDKFIGCQFLLILISFVCTLPGTIVSIIAAVYTTSDISVLLIVGMALLAIGCIILIVLTISLSQSLYLLIDHPNLRVIEAMSESMRLMKGRKMRYFLLELSFIGWILLGCLTLGIGLLWILPYMTQTNTQFYLDLTQQQTEQNVYM</sequence>
<evidence type="ECO:0000313" key="3">
    <source>
        <dbReference type="Proteomes" id="UP000245288"/>
    </source>
</evidence>
<keyword evidence="1" id="KW-0472">Membrane</keyword>
<evidence type="ECO:0008006" key="4">
    <source>
        <dbReference type="Google" id="ProtNLM"/>
    </source>
</evidence>
<evidence type="ECO:0000313" key="2">
    <source>
        <dbReference type="EMBL" id="PWE87461.1"/>
    </source>
</evidence>
<feature type="transmembrane region" description="Helical" evidence="1">
    <location>
        <begin position="56"/>
        <end position="79"/>
    </location>
</feature>
<organism evidence="2 3">
    <name type="scientific">Eubacterium ramulus</name>
    <dbReference type="NCBI Taxonomy" id="39490"/>
    <lineage>
        <taxon>Bacteria</taxon>
        <taxon>Bacillati</taxon>
        <taxon>Bacillota</taxon>
        <taxon>Clostridia</taxon>
        <taxon>Eubacteriales</taxon>
        <taxon>Eubacteriaceae</taxon>
        <taxon>Eubacterium</taxon>
    </lineage>
</organism>
<feature type="transmembrane region" description="Helical" evidence="1">
    <location>
        <begin position="139"/>
        <end position="162"/>
    </location>
</feature>
<name>A0A2V1JW59_EUBRA</name>
<dbReference type="InterPro" id="IPR010380">
    <property type="entry name" value="DUF975"/>
</dbReference>
<dbReference type="AlphaFoldDB" id="A0A2V1JW59"/>
<keyword evidence="1" id="KW-0812">Transmembrane</keyword>
<reference evidence="2 3" key="1">
    <citation type="submission" date="2014-09" db="EMBL/GenBank/DDBJ databases">
        <title>Butyrate-producing bacteria isolated from human gut.</title>
        <authorList>
            <person name="Zhang Q."/>
            <person name="Zhao L."/>
        </authorList>
    </citation>
    <scope>NUCLEOTIDE SEQUENCE [LARGE SCALE GENOMIC DNA]</scope>
    <source>
        <strain evidence="2 3">21</strain>
    </source>
</reference>
<protein>
    <recommendedName>
        <fullName evidence="4">DUF975 family protein</fullName>
    </recommendedName>
</protein>
<gene>
    <name evidence="2" type="ORF">LG34_03900</name>
</gene>
<dbReference type="RefSeq" id="WP_109214941.1">
    <property type="nucleotide sequence ID" value="NZ_CABMEW010000019.1"/>
</dbReference>
<proteinExistence type="predicted"/>
<dbReference type="OrthoDB" id="9784844at2"/>
<comment type="caution">
    <text evidence="2">The sequence shown here is derived from an EMBL/GenBank/DDBJ whole genome shotgun (WGS) entry which is preliminary data.</text>
</comment>